<sequence>MDIAIRRVQKEDLKGCVSALENSTLSDAYFQTEESRVNAV</sequence>
<dbReference type="EMBL" id="AEVB01000010">
    <property type="protein sequence ID" value="EFW89305.1"/>
    <property type="molecule type" value="Genomic_DNA"/>
</dbReference>
<dbReference type="HOGENOM" id="CLU_3297143_0_0_9"/>
<reference evidence="1 2" key="1">
    <citation type="submission" date="2010-12" db="EMBL/GenBank/DDBJ databases">
        <authorList>
            <person name="Muzny D."/>
            <person name="Qin X."/>
            <person name="Deng J."/>
            <person name="Jiang H."/>
            <person name="Liu Y."/>
            <person name="Qu J."/>
            <person name="Song X.-Z."/>
            <person name="Zhang L."/>
            <person name="Thornton R."/>
            <person name="Coyle M."/>
            <person name="Francisco L."/>
            <person name="Jackson L."/>
            <person name="Javaid M."/>
            <person name="Korchina V."/>
            <person name="Kovar C."/>
            <person name="Mata R."/>
            <person name="Mathew T."/>
            <person name="Ngo R."/>
            <person name="Nguyen L."/>
            <person name="Nguyen N."/>
            <person name="Okwuonu G."/>
            <person name="Ongeri F."/>
            <person name="Pham C."/>
            <person name="Simmons D."/>
            <person name="Wilczek-Boney K."/>
            <person name="Hale W."/>
            <person name="Jakkamsetti A."/>
            <person name="Pham P."/>
            <person name="Ruth R."/>
            <person name="San Lucas F."/>
            <person name="Warren J."/>
            <person name="Zhang J."/>
            <person name="Zhao Z."/>
            <person name="Zhou C."/>
            <person name="Zhu D."/>
            <person name="Lee S."/>
            <person name="Bess C."/>
            <person name="Blankenburg K."/>
            <person name="Forbes L."/>
            <person name="Fu Q."/>
            <person name="Gubbala S."/>
            <person name="Hirani K."/>
            <person name="Jayaseelan J.C."/>
            <person name="Lara F."/>
            <person name="Munidasa M."/>
            <person name="Palculict T."/>
            <person name="Patil S."/>
            <person name="Pu L.-L."/>
            <person name="Saada N."/>
            <person name="Tang L."/>
            <person name="Weissenberger G."/>
            <person name="Zhu Y."/>
            <person name="Hemphill L."/>
            <person name="Shang Y."/>
            <person name="Youmans B."/>
            <person name="Ayvaz T."/>
            <person name="Ross M."/>
            <person name="Santibanez J."/>
            <person name="Aqrawi P."/>
            <person name="Gross S."/>
            <person name="Joshi V."/>
            <person name="Fowler G."/>
            <person name="Nazareth L."/>
            <person name="Reid J."/>
            <person name="Worley K."/>
            <person name="Petrosino J."/>
            <person name="Highlander S."/>
            <person name="Gibbs R."/>
        </authorList>
    </citation>
    <scope>NUCLEOTIDE SEQUENCE [LARGE SCALE GENOMIC DNA]</scope>
    <source>
        <strain evidence="1 2">ATCC 9812</strain>
    </source>
</reference>
<dbReference type="AlphaFoldDB" id="E8JN38"/>
<organism evidence="1 2">
    <name type="scientific">Streptococcus equinus ATCC 9812</name>
    <dbReference type="NCBI Taxonomy" id="525379"/>
    <lineage>
        <taxon>Bacteria</taxon>
        <taxon>Bacillati</taxon>
        <taxon>Bacillota</taxon>
        <taxon>Bacilli</taxon>
        <taxon>Lactobacillales</taxon>
        <taxon>Streptococcaceae</taxon>
        <taxon>Streptococcus</taxon>
    </lineage>
</organism>
<proteinExistence type="predicted"/>
<gene>
    <name evidence="1" type="ORF">HMPREF0819_0411</name>
</gene>
<dbReference type="Proteomes" id="UP000005699">
    <property type="component" value="Unassembled WGS sequence"/>
</dbReference>
<accession>E8JN38</accession>
<comment type="caution">
    <text evidence="1">The sequence shown here is derived from an EMBL/GenBank/DDBJ whole genome shotgun (WGS) entry which is preliminary data.</text>
</comment>
<name>E8JN38_STREI</name>
<protein>
    <submittedName>
        <fullName evidence="1">Uncharacterized protein</fullName>
    </submittedName>
</protein>
<evidence type="ECO:0000313" key="2">
    <source>
        <dbReference type="Proteomes" id="UP000005699"/>
    </source>
</evidence>
<evidence type="ECO:0000313" key="1">
    <source>
        <dbReference type="EMBL" id="EFW89305.1"/>
    </source>
</evidence>